<feature type="domain" description="Glycosyl transferase family 1" evidence="2">
    <location>
        <begin position="201"/>
        <end position="345"/>
    </location>
</feature>
<evidence type="ECO:0000313" key="4">
    <source>
        <dbReference type="Proteomes" id="UP000310532"/>
    </source>
</evidence>
<comment type="caution">
    <text evidence="3">The sequence shown here is derived from an EMBL/GenBank/DDBJ whole genome shotgun (WGS) entry which is preliminary data.</text>
</comment>
<dbReference type="InterPro" id="IPR001296">
    <property type="entry name" value="Glyco_trans_1"/>
</dbReference>
<dbReference type="RefSeq" id="WP_136010941.1">
    <property type="nucleotide sequence ID" value="NZ_SRYZ01000041.1"/>
</dbReference>
<organism evidence="3 4">
    <name type="scientific">Bacteroides muris</name>
    <name type="common">ex Afrizal et al. 2022</name>
    <dbReference type="NCBI Taxonomy" id="2516960"/>
    <lineage>
        <taxon>Bacteria</taxon>
        <taxon>Pseudomonadati</taxon>
        <taxon>Bacteroidota</taxon>
        <taxon>Bacteroidia</taxon>
        <taxon>Bacteroidales</taxon>
        <taxon>Bacteroidaceae</taxon>
        <taxon>Bacteroides</taxon>
    </lineage>
</organism>
<proteinExistence type="predicted"/>
<evidence type="ECO:0000259" key="2">
    <source>
        <dbReference type="Pfam" id="PF00534"/>
    </source>
</evidence>
<dbReference type="Proteomes" id="UP000310532">
    <property type="component" value="Unassembled WGS sequence"/>
</dbReference>
<sequence>MFSSYNKIIIVNTSALRSSGALTVYHQFIAHLRSYVGSHRWIIFVDSSVEQPIIDGVTYIPDDNHSWFHRIVWEHGGLKRWLKQRNIIPDVIVSLQNTGSVTECKQVIYYHQSLPFYSRKWNLLKANECMMWLYKHIYPFFVSSTLNDKTDVVVQIPFIKRGFCKKYKFAEDRVHVLFPDVEKIEMDKIIAANLSADCLHFIYPATPFPYKEHKTLVEAVRILRQSNPSVFAKIRIHFTIPIGGYPLLEQLIVAYGVSEQFVFDGIMSHENLLSFYKASRGLLFPSTIETFGLPLLEAAAFGLPIIASDLDYVHEVLNGYEGVMFAKTKNCQKWADLIARVCEEAPTFEPLTPKGSSWGKFFELINR</sequence>
<dbReference type="GO" id="GO:0016757">
    <property type="term" value="F:glycosyltransferase activity"/>
    <property type="evidence" value="ECO:0007669"/>
    <property type="project" value="InterPro"/>
</dbReference>
<dbReference type="EMBL" id="SRYZ01000041">
    <property type="protein sequence ID" value="TGY01724.1"/>
    <property type="molecule type" value="Genomic_DNA"/>
</dbReference>
<dbReference type="Gene3D" id="3.40.50.2000">
    <property type="entry name" value="Glycogen Phosphorylase B"/>
    <property type="match status" value="1"/>
</dbReference>
<evidence type="ECO:0000313" key="3">
    <source>
        <dbReference type="EMBL" id="TGY01724.1"/>
    </source>
</evidence>
<accession>A0A4S2AMT3</accession>
<protein>
    <submittedName>
        <fullName evidence="3">Glycosyltransferase family 1 protein</fullName>
    </submittedName>
</protein>
<keyword evidence="4" id="KW-1185">Reference proteome</keyword>
<reference evidence="3 4" key="1">
    <citation type="submission" date="2019-04" db="EMBL/GenBank/DDBJ databases">
        <title>Microbes associate with the intestines of laboratory mice.</title>
        <authorList>
            <person name="Navarre W."/>
            <person name="Wong E."/>
            <person name="Huang K."/>
            <person name="Tropini C."/>
            <person name="Ng K."/>
            <person name="Yu B."/>
        </authorList>
    </citation>
    <scope>NUCLEOTIDE SEQUENCE [LARGE SCALE GENOMIC DNA]</scope>
    <source>
        <strain evidence="3 4">NM69_E16B</strain>
    </source>
</reference>
<evidence type="ECO:0000256" key="1">
    <source>
        <dbReference type="ARBA" id="ARBA00022679"/>
    </source>
</evidence>
<dbReference type="SUPFAM" id="SSF53756">
    <property type="entry name" value="UDP-Glycosyltransferase/glycogen phosphorylase"/>
    <property type="match status" value="1"/>
</dbReference>
<dbReference type="GO" id="GO:0009103">
    <property type="term" value="P:lipopolysaccharide biosynthetic process"/>
    <property type="evidence" value="ECO:0007669"/>
    <property type="project" value="TreeGrafter"/>
</dbReference>
<dbReference type="PANTHER" id="PTHR46401:SF2">
    <property type="entry name" value="GLYCOSYLTRANSFERASE WBBK-RELATED"/>
    <property type="match status" value="1"/>
</dbReference>
<name>A0A4S2AMT3_9BACE</name>
<dbReference type="PANTHER" id="PTHR46401">
    <property type="entry name" value="GLYCOSYLTRANSFERASE WBBK-RELATED"/>
    <property type="match status" value="1"/>
</dbReference>
<keyword evidence="1 3" id="KW-0808">Transferase</keyword>
<gene>
    <name evidence="3" type="ORF">E5355_14730</name>
</gene>
<dbReference type="AlphaFoldDB" id="A0A4S2AMT3"/>
<dbReference type="Pfam" id="PF00534">
    <property type="entry name" value="Glycos_transf_1"/>
    <property type="match status" value="1"/>
</dbReference>